<feature type="domain" description="Leucine-binding protein" evidence="3">
    <location>
        <begin position="44"/>
        <end position="395"/>
    </location>
</feature>
<evidence type="ECO:0000313" key="4">
    <source>
        <dbReference type="EMBL" id="MFC4130342.1"/>
    </source>
</evidence>
<evidence type="ECO:0000259" key="3">
    <source>
        <dbReference type="Pfam" id="PF13458"/>
    </source>
</evidence>
<dbReference type="InterPro" id="IPR028082">
    <property type="entry name" value="Peripla_BP_I"/>
</dbReference>
<gene>
    <name evidence="4" type="ORF">ACFOZ4_06980</name>
</gene>
<evidence type="ECO:0000313" key="5">
    <source>
        <dbReference type="Proteomes" id="UP001595816"/>
    </source>
</evidence>
<evidence type="ECO:0000256" key="2">
    <source>
        <dbReference type="ARBA" id="ARBA00022729"/>
    </source>
</evidence>
<proteinExistence type="inferred from homology"/>
<name>A0ABV8LHC3_9ACTN</name>
<dbReference type="InterPro" id="IPR006311">
    <property type="entry name" value="TAT_signal"/>
</dbReference>
<organism evidence="4 5">
    <name type="scientific">Hamadaea flava</name>
    <dbReference type="NCBI Taxonomy" id="1742688"/>
    <lineage>
        <taxon>Bacteria</taxon>
        <taxon>Bacillati</taxon>
        <taxon>Actinomycetota</taxon>
        <taxon>Actinomycetes</taxon>
        <taxon>Micromonosporales</taxon>
        <taxon>Micromonosporaceae</taxon>
        <taxon>Hamadaea</taxon>
    </lineage>
</organism>
<dbReference type="Pfam" id="PF13458">
    <property type="entry name" value="Peripla_BP_6"/>
    <property type="match status" value="1"/>
</dbReference>
<dbReference type="InterPro" id="IPR051010">
    <property type="entry name" value="BCAA_transport"/>
</dbReference>
<dbReference type="Gene3D" id="3.40.50.2300">
    <property type="match status" value="2"/>
</dbReference>
<keyword evidence="2" id="KW-0732">Signal</keyword>
<comment type="caution">
    <text evidence="4">The sequence shown here is derived from an EMBL/GenBank/DDBJ whole genome shotgun (WGS) entry which is preliminary data.</text>
</comment>
<comment type="similarity">
    <text evidence="1">Belongs to the leucine-binding protein family.</text>
</comment>
<dbReference type="PANTHER" id="PTHR30483">
    <property type="entry name" value="LEUCINE-SPECIFIC-BINDING PROTEIN"/>
    <property type="match status" value="1"/>
</dbReference>
<sequence length="400" mass="41469">MSVTRRGFLSLGAAVAAGSALTGCGVLNGSPATATENKVLSTDPIRVGATLELSGSGTVSGRLQERAIAIALAELNVDGVRVGDSYRKLDVVIRDNQSDGATATDVAEEFAAMGVAAIIGGLSTEAAFATLKVAEAKHVPYLSFCAADAISIPLSTRKFTYKLAPNASDVATRLARRMRAVGQREVVILSTDDTLGSDGVRATKAALTAAGRKLVDTVELAASGKDFAGAAARAVEEKPDAVVVWTSPANAVRAVQALKDTDENPAIYLPPTAIDDDTLKGDNASVMEGVYVLYSPVLAGAPFIVNTASGREIRLFVNRYNQEYGAFSGCMPYAVDALALVAAAARRVSTVEGRRLRGALESTPYDGVAGAYGFSPIDHGGMAPEVLALFQAKGGAWQRL</sequence>
<protein>
    <submittedName>
        <fullName evidence="4">ABC transporter substrate-binding protein</fullName>
    </submittedName>
</protein>
<dbReference type="InterPro" id="IPR028081">
    <property type="entry name" value="Leu-bd"/>
</dbReference>
<keyword evidence="5" id="KW-1185">Reference proteome</keyword>
<dbReference type="Proteomes" id="UP001595816">
    <property type="component" value="Unassembled WGS sequence"/>
</dbReference>
<dbReference type="RefSeq" id="WP_253758072.1">
    <property type="nucleotide sequence ID" value="NZ_JAMZDZ010000001.1"/>
</dbReference>
<dbReference type="PROSITE" id="PS51257">
    <property type="entry name" value="PROKAR_LIPOPROTEIN"/>
    <property type="match status" value="1"/>
</dbReference>
<dbReference type="PROSITE" id="PS51318">
    <property type="entry name" value="TAT"/>
    <property type="match status" value="1"/>
</dbReference>
<evidence type="ECO:0000256" key="1">
    <source>
        <dbReference type="ARBA" id="ARBA00010062"/>
    </source>
</evidence>
<accession>A0ABV8LHC3</accession>
<dbReference type="EMBL" id="JBHSAY010000005">
    <property type="protein sequence ID" value="MFC4130342.1"/>
    <property type="molecule type" value="Genomic_DNA"/>
</dbReference>
<dbReference type="SUPFAM" id="SSF53822">
    <property type="entry name" value="Periplasmic binding protein-like I"/>
    <property type="match status" value="1"/>
</dbReference>
<dbReference type="PANTHER" id="PTHR30483:SF6">
    <property type="entry name" value="PERIPLASMIC BINDING PROTEIN OF ABC TRANSPORTER FOR NATURAL AMINO ACIDS"/>
    <property type="match status" value="1"/>
</dbReference>
<reference evidence="5" key="1">
    <citation type="journal article" date="2019" name="Int. J. Syst. Evol. Microbiol.">
        <title>The Global Catalogue of Microorganisms (GCM) 10K type strain sequencing project: providing services to taxonomists for standard genome sequencing and annotation.</title>
        <authorList>
            <consortium name="The Broad Institute Genomics Platform"/>
            <consortium name="The Broad Institute Genome Sequencing Center for Infectious Disease"/>
            <person name="Wu L."/>
            <person name="Ma J."/>
        </authorList>
    </citation>
    <scope>NUCLEOTIDE SEQUENCE [LARGE SCALE GENOMIC DNA]</scope>
    <source>
        <strain evidence="5">CGMCC 4.7289</strain>
    </source>
</reference>